<name>A0A7R9BX18_9CRUS</name>
<keyword evidence="2" id="KW-1185">Reference proteome</keyword>
<evidence type="ECO:0000313" key="1">
    <source>
        <dbReference type="EMBL" id="CAD7283215.1"/>
    </source>
</evidence>
<sequence length="77" mass="8775">MTLPYTNGQGGNSGSETIDKFHEAFTWIFPVDDHFMDPLVMLQVWDNVEALKGRKNGLYHETGDRWEVLRATTSSTN</sequence>
<accession>A0A7R9BX18</accession>
<dbReference type="EMBL" id="CAJPEX010005034">
    <property type="protein sequence ID" value="CAG0923367.1"/>
    <property type="molecule type" value="Genomic_DNA"/>
</dbReference>
<protein>
    <submittedName>
        <fullName evidence="1">Uncharacterized protein</fullName>
    </submittedName>
</protein>
<proteinExistence type="predicted"/>
<dbReference type="EMBL" id="OA887071">
    <property type="protein sequence ID" value="CAD7283215.1"/>
    <property type="molecule type" value="Genomic_DNA"/>
</dbReference>
<organism evidence="1">
    <name type="scientific">Notodromas monacha</name>
    <dbReference type="NCBI Taxonomy" id="399045"/>
    <lineage>
        <taxon>Eukaryota</taxon>
        <taxon>Metazoa</taxon>
        <taxon>Ecdysozoa</taxon>
        <taxon>Arthropoda</taxon>
        <taxon>Crustacea</taxon>
        <taxon>Oligostraca</taxon>
        <taxon>Ostracoda</taxon>
        <taxon>Podocopa</taxon>
        <taxon>Podocopida</taxon>
        <taxon>Cypridocopina</taxon>
        <taxon>Cypridoidea</taxon>
        <taxon>Cyprididae</taxon>
        <taxon>Notodromas</taxon>
    </lineage>
</organism>
<dbReference type="AlphaFoldDB" id="A0A7R9BX18"/>
<evidence type="ECO:0000313" key="2">
    <source>
        <dbReference type="Proteomes" id="UP000678499"/>
    </source>
</evidence>
<reference evidence="1" key="1">
    <citation type="submission" date="2020-11" db="EMBL/GenBank/DDBJ databases">
        <authorList>
            <person name="Tran Van P."/>
        </authorList>
    </citation>
    <scope>NUCLEOTIDE SEQUENCE</scope>
</reference>
<dbReference type="Proteomes" id="UP000678499">
    <property type="component" value="Unassembled WGS sequence"/>
</dbReference>
<gene>
    <name evidence="1" type="ORF">NMOB1V02_LOCUS10832</name>
</gene>